<feature type="region of interest" description="Disordered" evidence="1">
    <location>
        <begin position="1"/>
        <end position="26"/>
    </location>
</feature>
<feature type="compositionally biased region" description="Basic and acidic residues" evidence="1">
    <location>
        <begin position="1"/>
        <end position="13"/>
    </location>
</feature>
<sequence>MVSREELNKHPYEPFDFDPEDLQRPKRTPYQRKVCRRIETQDKAEQHAVEASWATKETCDGGEIINWEIADSRMIIRREYKLETHGAKHWRDVGGLRQATDKTIKPMTSLEARESIDVTHSDLRAPYRMDFGSATVLLKMTLKMTSIIITRSVAVLLSKGY</sequence>
<keyword evidence="3" id="KW-1185">Reference proteome</keyword>
<gene>
    <name evidence="2" type="ORF">OEA41_007152</name>
</gene>
<evidence type="ECO:0000313" key="3">
    <source>
        <dbReference type="Proteomes" id="UP001276659"/>
    </source>
</evidence>
<organism evidence="2 3">
    <name type="scientific">Lepraria neglecta</name>
    <dbReference type="NCBI Taxonomy" id="209136"/>
    <lineage>
        <taxon>Eukaryota</taxon>
        <taxon>Fungi</taxon>
        <taxon>Dikarya</taxon>
        <taxon>Ascomycota</taxon>
        <taxon>Pezizomycotina</taxon>
        <taxon>Lecanoromycetes</taxon>
        <taxon>OSLEUM clade</taxon>
        <taxon>Lecanoromycetidae</taxon>
        <taxon>Lecanorales</taxon>
        <taxon>Lecanorineae</taxon>
        <taxon>Stereocaulaceae</taxon>
        <taxon>Lepraria</taxon>
    </lineage>
</organism>
<dbReference type="Proteomes" id="UP001276659">
    <property type="component" value="Unassembled WGS sequence"/>
</dbReference>
<dbReference type="EMBL" id="JASNWA010000007">
    <property type="protein sequence ID" value="KAK3173820.1"/>
    <property type="molecule type" value="Genomic_DNA"/>
</dbReference>
<protein>
    <submittedName>
        <fullName evidence="2">Uncharacterized protein</fullName>
    </submittedName>
</protein>
<proteinExistence type="predicted"/>
<accession>A0AAD9Z9A4</accession>
<evidence type="ECO:0000256" key="1">
    <source>
        <dbReference type="SAM" id="MobiDB-lite"/>
    </source>
</evidence>
<name>A0AAD9Z9A4_9LECA</name>
<comment type="caution">
    <text evidence="2">The sequence shown here is derived from an EMBL/GenBank/DDBJ whole genome shotgun (WGS) entry which is preliminary data.</text>
</comment>
<evidence type="ECO:0000313" key="2">
    <source>
        <dbReference type="EMBL" id="KAK3173820.1"/>
    </source>
</evidence>
<reference evidence="2" key="1">
    <citation type="submission" date="2022-11" db="EMBL/GenBank/DDBJ databases">
        <title>Chromosomal genome sequence assembly and mating type (MAT) locus characterization of the leprose asexual lichenized fungus Lepraria neglecta (Nyl.) Erichsen.</title>
        <authorList>
            <person name="Allen J.L."/>
            <person name="Pfeffer B."/>
        </authorList>
    </citation>
    <scope>NUCLEOTIDE SEQUENCE</scope>
    <source>
        <strain evidence="2">Allen 5258</strain>
    </source>
</reference>
<dbReference type="AlphaFoldDB" id="A0AAD9Z9A4"/>